<proteinExistence type="predicted"/>
<feature type="region of interest" description="Disordered" evidence="1">
    <location>
        <begin position="1"/>
        <end position="98"/>
    </location>
</feature>
<evidence type="ECO:0000313" key="2">
    <source>
        <dbReference type="EMBL" id="BES91029.1"/>
    </source>
</evidence>
<protein>
    <submittedName>
        <fullName evidence="2">Uncharacterized protein</fullName>
    </submittedName>
</protein>
<evidence type="ECO:0000256" key="1">
    <source>
        <dbReference type="SAM" id="MobiDB-lite"/>
    </source>
</evidence>
<accession>A0ABN7AFL3</accession>
<feature type="compositionally biased region" description="Basic residues" evidence="1">
    <location>
        <begin position="52"/>
        <end position="84"/>
    </location>
</feature>
<sequence>MNLFQNSSRASRATCEGRSGGIGFTFSGGSRAGRGSRVHSRCCRAAGPRTARPPRRGGPRGLRLCKRRPRGLRVPYGRRQRRLSRSLAATGSRPDFIP</sequence>
<gene>
    <name evidence="2" type="ORF">NTJ_03838</name>
</gene>
<feature type="compositionally biased region" description="Low complexity" evidence="1">
    <location>
        <begin position="24"/>
        <end position="33"/>
    </location>
</feature>
<evidence type="ECO:0000313" key="3">
    <source>
        <dbReference type="Proteomes" id="UP001307889"/>
    </source>
</evidence>
<dbReference type="Proteomes" id="UP001307889">
    <property type="component" value="Chromosome 2"/>
</dbReference>
<organism evidence="2 3">
    <name type="scientific">Nesidiocoris tenuis</name>
    <dbReference type="NCBI Taxonomy" id="355587"/>
    <lineage>
        <taxon>Eukaryota</taxon>
        <taxon>Metazoa</taxon>
        <taxon>Ecdysozoa</taxon>
        <taxon>Arthropoda</taxon>
        <taxon>Hexapoda</taxon>
        <taxon>Insecta</taxon>
        <taxon>Pterygota</taxon>
        <taxon>Neoptera</taxon>
        <taxon>Paraneoptera</taxon>
        <taxon>Hemiptera</taxon>
        <taxon>Heteroptera</taxon>
        <taxon>Panheteroptera</taxon>
        <taxon>Cimicomorpha</taxon>
        <taxon>Miridae</taxon>
        <taxon>Dicyphina</taxon>
        <taxon>Nesidiocoris</taxon>
    </lineage>
</organism>
<reference evidence="2 3" key="1">
    <citation type="submission" date="2023-09" db="EMBL/GenBank/DDBJ databases">
        <title>Nesidiocoris tenuis whole genome shotgun sequence.</title>
        <authorList>
            <person name="Shibata T."/>
            <person name="Shimoda M."/>
            <person name="Kobayashi T."/>
            <person name="Uehara T."/>
        </authorList>
    </citation>
    <scope>NUCLEOTIDE SEQUENCE [LARGE SCALE GENOMIC DNA]</scope>
    <source>
        <strain evidence="2 3">Japan</strain>
    </source>
</reference>
<name>A0ABN7AFL3_9HEMI</name>
<keyword evidence="3" id="KW-1185">Reference proteome</keyword>
<feature type="compositionally biased region" description="Polar residues" evidence="1">
    <location>
        <begin position="1"/>
        <end position="11"/>
    </location>
</feature>
<dbReference type="EMBL" id="AP028910">
    <property type="protein sequence ID" value="BES91029.1"/>
    <property type="molecule type" value="Genomic_DNA"/>
</dbReference>